<dbReference type="SMART" id="SM00530">
    <property type="entry name" value="HTH_XRE"/>
    <property type="match status" value="1"/>
</dbReference>
<protein>
    <recommendedName>
        <fullName evidence="2">HTH cro/C1-type domain-containing protein</fullName>
    </recommendedName>
</protein>
<accession>A0A511USR7</accession>
<dbReference type="GO" id="GO:0003677">
    <property type="term" value="F:DNA binding"/>
    <property type="evidence" value="ECO:0007669"/>
    <property type="project" value="InterPro"/>
</dbReference>
<dbReference type="Gene3D" id="1.10.260.40">
    <property type="entry name" value="lambda repressor-like DNA-binding domains"/>
    <property type="match status" value="1"/>
</dbReference>
<dbReference type="OrthoDB" id="9801039at2"/>
<evidence type="ECO:0000259" key="2">
    <source>
        <dbReference type="PROSITE" id="PS50943"/>
    </source>
</evidence>
<dbReference type="SUPFAM" id="SSF47413">
    <property type="entry name" value="lambda repressor-like DNA-binding domains"/>
    <property type="match status" value="1"/>
</dbReference>
<dbReference type="AlphaFoldDB" id="A0A511USR7"/>
<dbReference type="InterPro" id="IPR001387">
    <property type="entry name" value="Cro/C1-type_HTH"/>
</dbReference>
<dbReference type="Pfam" id="PF01381">
    <property type="entry name" value="HTH_3"/>
    <property type="match status" value="1"/>
</dbReference>
<comment type="caution">
    <text evidence="3">The sequence shown here is derived from an EMBL/GenBank/DDBJ whole genome shotgun (WGS) entry which is preliminary data.</text>
</comment>
<name>A0A511USR7_9GAMM</name>
<gene>
    <name evidence="3" type="ORF">HVA01_21690</name>
</gene>
<sequence>MPLLDQIKKRRIALGFKQSDMQMRVGMSRQQYQRLEASGNPRLNTLELVAKGLNSEIMLIPQEKRDAVLALLAGHTAGRPSSDMADDSDSVIDDPWKGLLEDD</sequence>
<feature type="region of interest" description="Disordered" evidence="1">
    <location>
        <begin position="78"/>
        <end position="103"/>
    </location>
</feature>
<proteinExistence type="predicted"/>
<evidence type="ECO:0000313" key="4">
    <source>
        <dbReference type="Proteomes" id="UP000321303"/>
    </source>
</evidence>
<dbReference type="PROSITE" id="PS50943">
    <property type="entry name" value="HTH_CROC1"/>
    <property type="match status" value="1"/>
</dbReference>
<feature type="compositionally biased region" description="Basic and acidic residues" evidence="1">
    <location>
        <begin position="94"/>
        <end position="103"/>
    </location>
</feature>
<dbReference type="InterPro" id="IPR010982">
    <property type="entry name" value="Lambda_DNA-bd_dom_sf"/>
</dbReference>
<dbReference type="EMBL" id="BJXV01000011">
    <property type="protein sequence ID" value="GEN28523.1"/>
    <property type="molecule type" value="Genomic_DNA"/>
</dbReference>
<evidence type="ECO:0000313" key="3">
    <source>
        <dbReference type="EMBL" id="GEN28523.1"/>
    </source>
</evidence>
<reference evidence="3 4" key="1">
    <citation type="submission" date="2019-07" db="EMBL/GenBank/DDBJ databases">
        <title>Whole genome shotgun sequence of Halomonas variabilis NBRC 102410.</title>
        <authorList>
            <person name="Hosoyama A."/>
            <person name="Uohara A."/>
            <person name="Ohji S."/>
            <person name="Ichikawa N."/>
        </authorList>
    </citation>
    <scope>NUCLEOTIDE SEQUENCE [LARGE SCALE GENOMIC DNA]</scope>
    <source>
        <strain evidence="3 4">NBRC 102410</strain>
    </source>
</reference>
<feature type="domain" description="HTH cro/C1-type" evidence="2">
    <location>
        <begin position="7"/>
        <end position="60"/>
    </location>
</feature>
<organism evidence="3 4">
    <name type="scientific">Halovibrio variabilis</name>
    <dbReference type="NCBI Taxonomy" id="31910"/>
    <lineage>
        <taxon>Bacteria</taxon>
        <taxon>Pseudomonadati</taxon>
        <taxon>Pseudomonadota</taxon>
        <taxon>Gammaproteobacteria</taxon>
        <taxon>Oceanospirillales</taxon>
        <taxon>Halomonadaceae</taxon>
        <taxon>Halovibrio</taxon>
    </lineage>
</organism>
<keyword evidence="4" id="KW-1185">Reference proteome</keyword>
<dbReference type="Proteomes" id="UP000321303">
    <property type="component" value="Unassembled WGS sequence"/>
</dbReference>
<dbReference type="RefSeq" id="WP_146875451.1">
    <property type="nucleotide sequence ID" value="NZ_BJXV01000011.1"/>
</dbReference>
<evidence type="ECO:0000256" key="1">
    <source>
        <dbReference type="SAM" id="MobiDB-lite"/>
    </source>
</evidence>
<dbReference type="CDD" id="cd00093">
    <property type="entry name" value="HTH_XRE"/>
    <property type="match status" value="1"/>
</dbReference>